<evidence type="ECO:0000313" key="3">
    <source>
        <dbReference type="Proteomes" id="UP001428341"/>
    </source>
</evidence>
<proteinExistence type="predicted"/>
<reference evidence="2 3" key="1">
    <citation type="submission" date="2024-05" db="EMBL/GenBank/DDBJ databases">
        <title>Haplotype-resolved chromosome-level genome assembly of Huyou (Citrus changshanensis).</title>
        <authorList>
            <person name="Miao C."/>
            <person name="Chen W."/>
            <person name="Wu Y."/>
            <person name="Wang L."/>
            <person name="Zhao S."/>
            <person name="Grierson D."/>
            <person name="Xu C."/>
            <person name="Chen K."/>
        </authorList>
    </citation>
    <scope>NUCLEOTIDE SEQUENCE [LARGE SCALE GENOMIC DNA]</scope>
    <source>
        <strain evidence="2">01-14</strain>
        <tissue evidence="2">Leaf</tissue>
    </source>
</reference>
<keyword evidence="1" id="KW-0472">Membrane</keyword>
<sequence length="86" mass="9708">MDIIIPLYICFDVFAGGGVALLHASKVLNMFKPKNTYQQIGVEILQNALEVSVFFFFFFPFSLTSIKFVSSLIVVHRTVQFSLSLI</sequence>
<comment type="caution">
    <text evidence="2">The sequence shown here is derived from an EMBL/GenBank/DDBJ whole genome shotgun (WGS) entry which is preliminary data.</text>
</comment>
<keyword evidence="1" id="KW-1133">Transmembrane helix</keyword>
<dbReference type="InterPro" id="IPR027413">
    <property type="entry name" value="GROEL-like_equatorial_sf"/>
</dbReference>
<keyword evidence="3" id="KW-1185">Reference proteome</keyword>
<dbReference type="AlphaFoldDB" id="A0AAP0LLJ6"/>
<dbReference type="Proteomes" id="UP001428341">
    <property type="component" value="Unassembled WGS sequence"/>
</dbReference>
<feature type="transmembrane region" description="Helical" evidence="1">
    <location>
        <begin position="7"/>
        <end position="25"/>
    </location>
</feature>
<organism evidence="2 3">
    <name type="scientific">Citrus x changshan-huyou</name>
    <dbReference type="NCBI Taxonomy" id="2935761"/>
    <lineage>
        <taxon>Eukaryota</taxon>
        <taxon>Viridiplantae</taxon>
        <taxon>Streptophyta</taxon>
        <taxon>Embryophyta</taxon>
        <taxon>Tracheophyta</taxon>
        <taxon>Spermatophyta</taxon>
        <taxon>Magnoliopsida</taxon>
        <taxon>eudicotyledons</taxon>
        <taxon>Gunneridae</taxon>
        <taxon>Pentapetalae</taxon>
        <taxon>rosids</taxon>
        <taxon>malvids</taxon>
        <taxon>Sapindales</taxon>
        <taxon>Rutaceae</taxon>
        <taxon>Aurantioideae</taxon>
        <taxon>Citrus</taxon>
    </lineage>
</organism>
<accession>A0AAP0LLJ6</accession>
<dbReference type="SUPFAM" id="SSF48592">
    <property type="entry name" value="GroEL equatorial domain-like"/>
    <property type="match status" value="1"/>
</dbReference>
<evidence type="ECO:0000256" key="1">
    <source>
        <dbReference type="SAM" id="Phobius"/>
    </source>
</evidence>
<dbReference type="EMBL" id="JBCGBO010000025">
    <property type="protein sequence ID" value="KAK9176262.1"/>
    <property type="molecule type" value="Genomic_DNA"/>
</dbReference>
<keyword evidence="1" id="KW-0812">Transmembrane</keyword>
<protein>
    <submittedName>
        <fullName evidence="2">Uncharacterized protein</fullName>
    </submittedName>
</protein>
<dbReference type="Gene3D" id="1.10.560.10">
    <property type="entry name" value="GroEL-like equatorial domain"/>
    <property type="match status" value="1"/>
</dbReference>
<gene>
    <name evidence="2" type="ORF">WN944_028276</name>
</gene>
<name>A0AAP0LLJ6_9ROSI</name>
<evidence type="ECO:0000313" key="2">
    <source>
        <dbReference type="EMBL" id="KAK9176262.1"/>
    </source>
</evidence>
<feature type="transmembrane region" description="Helical" evidence="1">
    <location>
        <begin position="53"/>
        <end position="75"/>
    </location>
</feature>